<gene>
    <name evidence="1" type="ORF">EZS28_005978</name>
</gene>
<dbReference type="Proteomes" id="UP000324800">
    <property type="component" value="Unassembled WGS sequence"/>
</dbReference>
<dbReference type="AlphaFoldDB" id="A0A5J4WU44"/>
<comment type="caution">
    <text evidence="1">The sequence shown here is derived from an EMBL/GenBank/DDBJ whole genome shotgun (WGS) entry which is preliminary data.</text>
</comment>
<dbReference type="EMBL" id="SNRW01000944">
    <property type="protein sequence ID" value="KAA6398488.1"/>
    <property type="molecule type" value="Genomic_DNA"/>
</dbReference>
<name>A0A5J4WU44_9EUKA</name>
<evidence type="ECO:0000313" key="2">
    <source>
        <dbReference type="Proteomes" id="UP000324800"/>
    </source>
</evidence>
<organism evidence="1 2">
    <name type="scientific">Streblomastix strix</name>
    <dbReference type="NCBI Taxonomy" id="222440"/>
    <lineage>
        <taxon>Eukaryota</taxon>
        <taxon>Metamonada</taxon>
        <taxon>Preaxostyla</taxon>
        <taxon>Oxymonadida</taxon>
        <taxon>Streblomastigidae</taxon>
        <taxon>Streblomastix</taxon>
    </lineage>
</organism>
<evidence type="ECO:0000313" key="1">
    <source>
        <dbReference type="EMBL" id="KAA6398488.1"/>
    </source>
</evidence>
<protein>
    <submittedName>
        <fullName evidence="1">Uncharacterized protein</fullName>
    </submittedName>
</protein>
<sequence length="67" mass="7570">MKGMAENVVVLRLADEVLEKRKTMDNLILQLPLGKIIDVRLISIFREKSLSNGWSNTSDLMKSPLVT</sequence>
<reference evidence="1 2" key="1">
    <citation type="submission" date="2019-03" db="EMBL/GenBank/DDBJ databases">
        <title>Single cell metagenomics reveals metabolic interactions within the superorganism composed of flagellate Streblomastix strix and complex community of Bacteroidetes bacteria on its surface.</title>
        <authorList>
            <person name="Treitli S.C."/>
            <person name="Kolisko M."/>
            <person name="Husnik F."/>
            <person name="Keeling P."/>
            <person name="Hampl V."/>
        </authorList>
    </citation>
    <scope>NUCLEOTIDE SEQUENCE [LARGE SCALE GENOMIC DNA]</scope>
    <source>
        <strain evidence="1">ST1C</strain>
    </source>
</reference>
<accession>A0A5J4WU44</accession>
<proteinExistence type="predicted"/>